<dbReference type="EMBL" id="CM039178">
    <property type="protein sequence ID" value="KAH9682954.1"/>
    <property type="molecule type" value="Genomic_DNA"/>
</dbReference>
<gene>
    <name evidence="1" type="ORF">KPL71_027529</name>
</gene>
<reference evidence="2" key="1">
    <citation type="journal article" date="2023" name="Hortic. Res.">
        <title>A chromosome-level phased genome enabling allele-level studies in sweet orange: a case study on citrus Huanglongbing tolerance.</title>
        <authorList>
            <person name="Wu B."/>
            <person name="Yu Q."/>
            <person name="Deng Z."/>
            <person name="Duan Y."/>
            <person name="Luo F."/>
            <person name="Gmitter F. Jr."/>
        </authorList>
    </citation>
    <scope>NUCLEOTIDE SEQUENCE [LARGE SCALE GENOMIC DNA]</scope>
    <source>
        <strain evidence="2">cv. Valencia</strain>
    </source>
</reference>
<comment type="caution">
    <text evidence="1">The sequence shown here is derived from an EMBL/GenBank/DDBJ whole genome shotgun (WGS) entry which is preliminary data.</text>
</comment>
<sequence>MNGGGPSSEGIPFGSVWWFVYAGISCVLVLFAGIMSGLTLGLMSLGLVELEILQRSGTPSEKKQAAAIFPVVQKQHQLLVTLLLCNAASMEVIPQAICTRYGLAVGANFVWLVRILMIICYPIAYPIGKILDWVLGHNEALFRRAQLKALVTIHSQEAGKGGELTHDETTIISGALDLTEKTAEEAMTPIESTFSLDVNSKLDWEAMGKILARGHSRVPVYSGNPKNIIGLLLVKSLLTVRPETETPVSAVSIRRIPRVPSDMPLYDILNEFQKGSSHMAAVVKAKGKSKTLPPMTDGKKPKLNEAKGGDCSMNRLSSSQRSDSTTNGLIYASEDIEDGEVIGIITLEDVFEELLQEEIVDETDEYVDVHKR</sequence>
<accession>A0ACB8I7I0</accession>
<name>A0ACB8I7I0_CITSI</name>
<evidence type="ECO:0000313" key="2">
    <source>
        <dbReference type="Proteomes" id="UP000829398"/>
    </source>
</evidence>
<dbReference type="Proteomes" id="UP000829398">
    <property type="component" value="Chromosome 9"/>
</dbReference>
<protein>
    <submittedName>
        <fullName evidence="1">DUF21 domain-containing protein</fullName>
    </submittedName>
</protein>
<organism evidence="1 2">
    <name type="scientific">Citrus sinensis</name>
    <name type="common">Sweet orange</name>
    <name type="synonym">Citrus aurantium var. sinensis</name>
    <dbReference type="NCBI Taxonomy" id="2711"/>
    <lineage>
        <taxon>Eukaryota</taxon>
        <taxon>Viridiplantae</taxon>
        <taxon>Streptophyta</taxon>
        <taxon>Embryophyta</taxon>
        <taxon>Tracheophyta</taxon>
        <taxon>Spermatophyta</taxon>
        <taxon>Magnoliopsida</taxon>
        <taxon>eudicotyledons</taxon>
        <taxon>Gunneridae</taxon>
        <taxon>Pentapetalae</taxon>
        <taxon>rosids</taxon>
        <taxon>malvids</taxon>
        <taxon>Sapindales</taxon>
        <taxon>Rutaceae</taxon>
        <taxon>Aurantioideae</taxon>
        <taxon>Citrus</taxon>
    </lineage>
</organism>
<keyword evidence="2" id="KW-1185">Reference proteome</keyword>
<proteinExistence type="predicted"/>
<evidence type="ECO:0000313" key="1">
    <source>
        <dbReference type="EMBL" id="KAH9682954.1"/>
    </source>
</evidence>